<dbReference type="InterPro" id="IPR010432">
    <property type="entry name" value="RDD"/>
</dbReference>
<dbReference type="GO" id="GO:0005886">
    <property type="term" value="C:plasma membrane"/>
    <property type="evidence" value="ECO:0007669"/>
    <property type="project" value="UniProtKB-SubCell"/>
</dbReference>
<dbReference type="Pfam" id="PF06271">
    <property type="entry name" value="RDD"/>
    <property type="match status" value="1"/>
</dbReference>
<dbReference type="AlphaFoldDB" id="A0A561UJN3"/>
<evidence type="ECO:0000256" key="4">
    <source>
        <dbReference type="ARBA" id="ARBA00022989"/>
    </source>
</evidence>
<evidence type="ECO:0000256" key="2">
    <source>
        <dbReference type="ARBA" id="ARBA00022475"/>
    </source>
</evidence>
<comment type="caution">
    <text evidence="9">The sequence shown here is derived from an EMBL/GenBank/DDBJ whole genome shotgun (WGS) entry which is preliminary data.</text>
</comment>
<evidence type="ECO:0000259" key="8">
    <source>
        <dbReference type="Pfam" id="PF06271"/>
    </source>
</evidence>
<feature type="compositionally biased region" description="Low complexity" evidence="6">
    <location>
        <begin position="9"/>
        <end position="20"/>
    </location>
</feature>
<evidence type="ECO:0000256" key="7">
    <source>
        <dbReference type="SAM" id="Phobius"/>
    </source>
</evidence>
<protein>
    <submittedName>
        <fullName evidence="9">Putative RDD family membrane protein YckC</fullName>
    </submittedName>
</protein>
<organism evidence="9 10">
    <name type="scientific">Kitasatospora viridis</name>
    <dbReference type="NCBI Taxonomy" id="281105"/>
    <lineage>
        <taxon>Bacteria</taxon>
        <taxon>Bacillati</taxon>
        <taxon>Actinomycetota</taxon>
        <taxon>Actinomycetes</taxon>
        <taxon>Kitasatosporales</taxon>
        <taxon>Streptomycetaceae</taxon>
        <taxon>Kitasatospora</taxon>
    </lineage>
</organism>
<gene>
    <name evidence="9" type="ORF">FHX73_113414</name>
</gene>
<reference evidence="9 10" key="1">
    <citation type="submission" date="2019-06" db="EMBL/GenBank/DDBJ databases">
        <title>Sequencing the genomes of 1000 actinobacteria strains.</title>
        <authorList>
            <person name="Klenk H.-P."/>
        </authorList>
    </citation>
    <scope>NUCLEOTIDE SEQUENCE [LARGE SCALE GENOMIC DNA]</scope>
    <source>
        <strain evidence="9 10">DSM 44826</strain>
    </source>
</reference>
<keyword evidence="3 7" id="KW-0812">Transmembrane</keyword>
<dbReference type="InterPro" id="IPR051791">
    <property type="entry name" value="Pra-immunoreactive"/>
</dbReference>
<keyword evidence="10" id="KW-1185">Reference proteome</keyword>
<keyword evidence="4 7" id="KW-1133">Transmembrane helix</keyword>
<comment type="subcellular location">
    <subcellularLocation>
        <location evidence="1">Cell membrane</location>
        <topology evidence="1">Multi-pass membrane protein</topology>
    </subcellularLocation>
</comment>
<dbReference type="PANTHER" id="PTHR36115">
    <property type="entry name" value="PROLINE-RICH ANTIGEN HOMOLOG-RELATED"/>
    <property type="match status" value="1"/>
</dbReference>
<dbReference type="EMBL" id="VIWT01000001">
    <property type="protein sequence ID" value="TWF99567.1"/>
    <property type="molecule type" value="Genomic_DNA"/>
</dbReference>
<name>A0A561UJN3_9ACTN</name>
<evidence type="ECO:0000256" key="3">
    <source>
        <dbReference type="ARBA" id="ARBA00022692"/>
    </source>
</evidence>
<dbReference type="Proteomes" id="UP000317940">
    <property type="component" value="Unassembled WGS sequence"/>
</dbReference>
<evidence type="ECO:0000256" key="5">
    <source>
        <dbReference type="ARBA" id="ARBA00023136"/>
    </source>
</evidence>
<keyword evidence="2" id="KW-1003">Cell membrane</keyword>
<keyword evidence="5 7" id="KW-0472">Membrane</keyword>
<dbReference type="RefSeq" id="WP_246213568.1">
    <property type="nucleotide sequence ID" value="NZ_BAAAMZ010000006.1"/>
</dbReference>
<evidence type="ECO:0000256" key="1">
    <source>
        <dbReference type="ARBA" id="ARBA00004651"/>
    </source>
</evidence>
<accession>A0A561UJN3</accession>
<feature type="transmembrane region" description="Helical" evidence="7">
    <location>
        <begin position="83"/>
        <end position="104"/>
    </location>
</feature>
<evidence type="ECO:0000256" key="6">
    <source>
        <dbReference type="SAM" id="MobiDB-lite"/>
    </source>
</evidence>
<proteinExistence type="predicted"/>
<feature type="domain" description="RDD" evidence="8">
    <location>
        <begin position="68"/>
        <end position="222"/>
    </location>
</feature>
<feature type="transmembrane region" description="Helical" evidence="7">
    <location>
        <begin position="134"/>
        <end position="153"/>
    </location>
</feature>
<evidence type="ECO:0000313" key="10">
    <source>
        <dbReference type="Proteomes" id="UP000317940"/>
    </source>
</evidence>
<evidence type="ECO:0000313" key="9">
    <source>
        <dbReference type="EMBL" id="TWF99567.1"/>
    </source>
</evidence>
<dbReference type="PANTHER" id="PTHR36115:SF6">
    <property type="entry name" value="PROLINE-RICH ANTIGEN HOMOLOG"/>
    <property type="match status" value="1"/>
</dbReference>
<sequence length="230" mass="24478">MSYPPDPNNPYGQPQQQAPYGVPPQQSPYAQPPTYGYPQQQAMPPYGGYQAPPAPPQYGYAPVPAPVLASWGSRVGAYFIDGLIMGLPVIIAYVVGGAMLATSIHTTTCPPYDPNDPNTLNCVPQVTSSGGQTGLGLVIILFGIALGIGLLLWQVAREGSTGQTVGKKAVGIRLVRELDGRPLGFGMAFVRKLAHFLDSMLCGLGYLWPLWDDKGQCFADKVTSSLVIRG</sequence>
<feature type="region of interest" description="Disordered" evidence="6">
    <location>
        <begin position="1"/>
        <end position="48"/>
    </location>
</feature>